<dbReference type="InterPro" id="IPR029063">
    <property type="entry name" value="SAM-dependent_MTases_sf"/>
</dbReference>
<evidence type="ECO:0000313" key="10">
    <source>
        <dbReference type="Proteomes" id="UP000500857"/>
    </source>
</evidence>
<dbReference type="AlphaFoldDB" id="A0A6H1TWB6"/>
<dbReference type="Pfam" id="PF02086">
    <property type="entry name" value="MethyltransfD12"/>
    <property type="match status" value="1"/>
</dbReference>
<gene>
    <name evidence="9" type="ORF">HCG48_10080</name>
</gene>
<keyword evidence="3 8" id="KW-0489">Methyltransferase</keyword>
<evidence type="ECO:0000256" key="4">
    <source>
        <dbReference type="ARBA" id="ARBA00022679"/>
    </source>
</evidence>
<dbReference type="GO" id="GO:0043565">
    <property type="term" value="F:sequence-specific DNA binding"/>
    <property type="evidence" value="ECO:0007669"/>
    <property type="project" value="TreeGrafter"/>
</dbReference>
<dbReference type="NCBIfam" id="TIGR00571">
    <property type="entry name" value="dam"/>
    <property type="match status" value="1"/>
</dbReference>
<dbReference type="PIRSF" id="PIRSF000398">
    <property type="entry name" value="M_m6A_EcoRV"/>
    <property type="match status" value="1"/>
</dbReference>
<evidence type="ECO:0000256" key="2">
    <source>
        <dbReference type="ARBA" id="ARBA00011900"/>
    </source>
</evidence>
<dbReference type="GO" id="GO:0009007">
    <property type="term" value="F:site-specific DNA-methyltransferase (adenine-specific) activity"/>
    <property type="evidence" value="ECO:0007669"/>
    <property type="project" value="UniProtKB-UniRule"/>
</dbReference>
<proteinExistence type="inferred from homology"/>
<accession>A0A6H1TWB6</accession>
<dbReference type="Gene3D" id="1.10.1020.10">
    <property type="entry name" value="Adenine-specific Methyltransferase, Domain 2"/>
    <property type="match status" value="1"/>
</dbReference>
<comment type="catalytic activity">
    <reaction evidence="6 8">
        <text>a 2'-deoxyadenosine in DNA + S-adenosyl-L-methionine = an N(6)-methyl-2'-deoxyadenosine in DNA + S-adenosyl-L-homocysteine + H(+)</text>
        <dbReference type="Rhea" id="RHEA:15197"/>
        <dbReference type="Rhea" id="RHEA-COMP:12418"/>
        <dbReference type="Rhea" id="RHEA-COMP:12419"/>
        <dbReference type="ChEBI" id="CHEBI:15378"/>
        <dbReference type="ChEBI" id="CHEBI:57856"/>
        <dbReference type="ChEBI" id="CHEBI:59789"/>
        <dbReference type="ChEBI" id="CHEBI:90615"/>
        <dbReference type="ChEBI" id="CHEBI:90616"/>
        <dbReference type="EC" id="2.1.1.72"/>
    </reaction>
</comment>
<dbReference type="InterPro" id="IPR012327">
    <property type="entry name" value="MeTrfase_D12"/>
</dbReference>
<evidence type="ECO:0000313" key="9">
    <source>
        <dbReference type="EMBL" id="QIZ70892.1"/>
    </source>
</evidence>
<dbReference type="EMBL" id="CP051167">
    <property type="protein sequence ID" value="QIZ70892.1"/>
    <property type="molecule type" value="Genomic_DNA"/>
</dbReference>
<dbReference type="PRINTS" id="PR00505">
    <property type="entry name" value="D12N6MTFRASE"/>
</dbReference>
<dbReference type="GO" id="GO:1904047">
    <property type="term" value="F:S-adenosyl-L-methionine binding"/>
    <property type="evidence" value="ECO:0007669"/>
    <property type="project" value="TreeGrafter"/>
</dbReference>
<evidence type="ECO:0000256" key="7">
    <source>
        <dbReference type="PIRSR" id="PIRSR000398-1"/>
    </source>
</evidence>
<feature type="binding site" evidence="7">
    <location>
        <position position="17"/>
    </location>
    <ligand>
        <name>S-adenosyl-L-methionine</name>
        <dbReference type="ChEBI" id="CHEBI:59789"/>
    </ligand>
</feature>
<keyword evidence="4 8" id="KW-0808">Transferase</keyword>
<dbReference type="RefSeq" id="WP_168569047.1">
    <property type="nucleotide sequence ID" value="NZ_CP051167.1"/>
</dbReference>
<dbReference type="InterPro" id="IPR002052">
    <property type="entry name" value="DNA_methylase_N6_adenine_CS"/>
</dbReference>
<organism evidence="9 10">
    <name type="scientific">Oxynema aestuarii AP17</name>
    <dbReference type="NCBI Taxonomy" id="2064643"/>
    <lineage>
        <taxon>Bacteria</taxon>
        <taxon>Bacillati</taxon>
        <taxon>Cyanobacteriota</taxon>
        <taxon>Cyanophyceae</taxon>
        <taxon>Oscillatoriophycideae</taxon>
        <taxon>Oscillatoriales</taxon>
        <taxon>Oscillatoriaceae</taxon>
        <taxon>Oxynema</taxon>
        <taxon>Oxynema aestuarii</taxon>
    </lineage>
</organism>
<dbReference type="GO" id="GO:0006298">
    <property type="term" value="P:mismatch repair"/>
    <property type="evidence" value="ECO:0007669"/>
    <property type="project" value="TreeGrafter"/>
</dbReference>
<keyword evidence="5 8" id="KW-0949">S-adenosyl-L-methionine</keyword>
<dbReference type="GO" id="GO:0032259">
    <property type="term" value="P:methylation"/>
    <property type="evidence" value="ECO:0007669"/>
    <property type="project" value="UniProtKB-KW"/>
</dbReference>
<feature type="binding site" evidence="7">
    <location>
        <position position="191"/>
    </location>
    <ligand>
        <name>S-adenosyl-L-methionine</name>
        <dbReference type="ChEBI" id="CHEBI:59789"/>
    </ligand>
</feature>
<evidence type="ECO:0000256" key="5">
    <source>
        <dbReference type="ARBA" id="ARBA00022691"/>
    </source>
</evidence>
<name>A0A6H1TWB6_9CYAN</name>
<dbReference type="PROSITE" id="PS00092">
    <property type="entry name" value="N6_MTASE"/>
    <property type="match status" value="1"/>
</dbReference>
<dbReference type="GO" id="GO:0009307">
    <property type="term" value="P:DNA restriction-modification system"/>
    <property type="evidence" value="ECO:0007669"/>
    <property type="project" value="InterPro"/>
</dbReference>
<reference evidence="9 10" key="1">
    <citation type="submission" date="2020-04" db="EMBL/GenBank/DDBJ databases">
        <authorList>
            <person name="Basu S."/>
            <person name="Maruthanayagam V."/>
            <person name="Chakraborty S."/>
            <person name="Pramanik A."/>
            <person name="Mukherjee J."/>
            <person name="Brink B."/>
        </authorList>
    </citation>
    <scope>NUCLEOTIDE SEQUENCE [LARGE SCALE GENOMIC DNA]</scope>
    <source>
        <strain evidence="9 10">AP17</strain>
    </source>
</reference>
<dbReference type="Gene3D" id="3.40.50.150">
    <property type="entry name" value="Vaccinia Virus protein VP39"/>
    <property type="match status" value="1"/>
</dbReference>
<dbReference type="SUPFAM" id="SSF53335">
    <property type="entry name" value="S-adenosyl-L-methionine-dependent methyltransferases"/>
    <property type="match status" value="1"/>
</dbReference>
<comment type="similarity">
    <text evidence="1 8">Belongs to the N(4)/N(6)-methyltransferase family.</text>
</comment>
<dbReference type="PANTHER" id="PTHR30481:SF3">
    <property type="entry name" value="DNA ADENINE METHYLASE"/>
    <property type="match status" value="1"/>
</dbReference>
<feature type="binding site" evidence="7">
    <location>
        <position position="66"/>
    </location>
    <ligand>
        <name>S-adenosyl-L-methionine</name>
        <dbReference type="ChEBI" id="CHEBI:59789"/>
    </ligand>
</feature>
<evidence type="ECO:0000256" key="8">
    <source>
        <dbReference type="RuleBase" id="RU361257"/>
    </source>
</evidence>
<dbReference type="EC" id="2.1.1.72" evidence="2 8"/>
<dbReference type="InterPro" id="IPR012263">
    <property type="entry name" value="M_m6A_EcoRV"/>
</dbReference>
<protein>
    <recommendedName>
        <fullName evidence="2 8">Site-specific DNA-methyltransferase (adenine-specific)</fullName>
        <ecNumber evidence="2 8">2.1.1.72</ecNumber>
    </recommendedName>
</protein>
<evidence type="ECO:0000256" key="6">
    <source>
        <dbReference type="ARBA" id="ARBA00047942"/>
    </source>
</evidence>
<evidence type="ECO:0000256" key="1">
    <source>
        <dbReference type="ARBA" id="ARBA00006594"/>
    </source>
</evidence>
<dbReference type="InterPro" id="IPR023095">
    <property type="entry name" value="Ade_MeTrfase_dom_2"/>
</dbReference>
<dbReference type="KEGG" id="oxy:HCG48_10080"/>
<keyword evidence="10" id="KW-1185">Reference proteome</keyword>
<feature type="binding site" evidence="7">
    <location>
        <position position="21"/>
    </location>
    <ligand>
        <name>S-adenosyl-L-methionine</name>
        <dbReference type="ChEBI" id="CHEBI:59789"/>
    </ligand>
</feature>
<sequence length="279" mass="32426">MTQQAISTVSPRPFLKWAGGKSQLIEQYQAYFPQQFQRYYEPFLGGGAVFFFLSQARSPFTAYLSDINTELVNVYQIVRDRADDLIAVLEKHQTNHSKDYYYELRSRKFRDPVKKAARIIYLNRTCFNGLYRENSKGEFNVPIGRYKNPKICDRHLLKCVSEILRSTQIDPNPFNSVLESATNSEDFVYFDPPYYPLNATSRFTGYSRYSFSERDQIELKEVFAELGDRGVKVMLSNSDCSFIRELYSDFKIHTVNANRAINSKGNKRGKINEVLVTSY</sequence>
<dbReference type="PANTHER" id="PTHR30481">
    <property type="entry name" value="DNA ADENINE METHYLASE"/>
    <property type="match status" value="1"/>
</dbReference>
<evidence type="ECO:0000256" key="3">
    <source>
        <dbReference type="ARBA" id="ARBA00022603"/>
    </source>
</evidence>
<dbReference type="REBASE" id="395799">
    <property type="entry name" value="M.OspAP17ORF10080P"/>
</dbReference>
<dbReference type="Proteomes" id="UP000500857">
    <property type="component" value="Chromosome"/>
</dbReference>